<dbReference type="AlphaFoldDB" id="A0A7D4BSJ1"/>
<dbReference type="EMBL" id="CP053921">
    <property type="protein sequence ID" value="QKG70007.1"/>
    <property type="molecule type" value="Genomic_DNA"/>
</dbReference>
<evidence type="ECO:0000256" key="1">
    <source>
        <dbReference type="SAM" id="MobiDB-lite"/>
    </source>
</evidence>
<protein>
    <submittedName>
        <fullName evidence="2">Uncharacterized protein</fullName>
    </submittedName>
</protein>
<reference evidence="2 3" key="1">
    <citation type="submission" date="2020-05" db="EMBL/GenBank/DDBJ databases">
        <title>Erythrobacter mangrovi sp. nov., isolated from rhizosphere soil of mangrove plant (Kandelia candel).</title>
        <authorList>
            <person name="Ye Y.H."/>
        </authorList>
    </citation>
    <scope>NUCLEOTIDE SEQUENCE [LARGE SCALE GENOMIC DNA]</scope>
    <source>
        <strain evidence="2 3">EB310</strain>
    </source>
</reference>
<feature type="region of interest" description="Disordered" evidence="1">
    <location>
        <begin position="1"/>
        <end position="23"/>
    </location>
</feature>
<dbReference type="RefSeq" id="WP_173211893.1">
    <property type="nucleotide sequence ID" value="NZ_CP053921.1"/>
</dbReference>
<sequence length="48" mass="5973">MLQKLFSHRSPNKQRPEDLRDLQRERHFEALLMQSWTEMRARAPRPQR</sequence>
<evidence type="ECO:0000313" key="2">
    <source>
        <dbReference type="EMBL" id="QKG70007.1"/>
    </source>
</evidence>
<proteinExistence type="predicted"/>
<evidence type="ECO:0000313" key="3">
    <source>
        <dbReference type="Proteomes" id="UP000504693"/>
    </source>
</evidence>
<accession>A0A7D4BSJ1</accession>
<feature type="compositionally biased region" description="Basic residues" evidence="1">
    <location>
        <begin position="1"/>
        <end position="12"/>
    </location>
</feature>
<keyword evidence="3" id="KW-1185">Reference proteome</keyword>
<name>A0A7D4BSJ1_9SPHN</name>
<dbReference type="KEGG" id="emv:HQR01_00710"/>
<organism evidence="2 3">
    <name type="scientific">Erythrobacter mangrovi</name>
    <dbReference type="NCBI Taxonomy" id="2739433"/>
    <lineage>
        <taxon>Bacteria</taxon>
        <taxon>Pseudomonadati</taxon>
        <taxon>Pseudomonadota</taxon>
        <taxon>Alphaproteobacteria</taxon>
        <taxon>Sphingomonadales</taxon>
        <taxon>Erythrobacteraceae</taxon>
        <taxon>Erythrobacter/Porphyrobacter group</taxon>
        <taxon>Erythrobacter</taxon>
    </lineage>
</organism>
<feature type="compositionally biased region" description="Basic and acidic residues" evidence="1">
    <location>
        <begin position="14"/>
        <end position="23"/>
    </location>
</feature>
<gene>
    <name evidence="2" type="ORF">HQR01_00710</name>
</gene>
<dbReference type="Proteomes" id="UP000504693">
    <property type="component" value="Chromosome"/>
</dbReference>